<name>A0ABU5JSA3_9BACI</name>
<reference evidence="3" key="1">
    <citation type="submission" date="2023-11" db="EMBL/GenBank/DDBJ databases">
        <title>Genome Sequence of Bacillus pseudomycoides stain BUPM19.</title>
        <authorList>
            <person name="Farhat A."/>
        </authorList>
    </citation>
    <scope>NUCLEOTIDE SEQUENCE [LARGE SCALE GENOMIC DNA]</scope>
    <source>
        <strain evidence="3">BUPM19</strain>
    </source>
</reference>
<comment type="caution">
    <text evidence="2">The sequence shown here is derived from an EMBL/GenBank/DDBJ whole genome shotgun (WGS) entry which is preliminary data.</text>
</comment>
<organism evidence="2 3">
    <name type="scientific">Bacillus bingmayongensis</name>
    <dbReference type="NCBI Taxonomy" id="1150157"/>
    <lineage>
        <taxon>Bacteria</taxon>
        <taxon>Bacillati</taxon>
        <taxon>Bacillota</taxon>
        <taxon>Bacilli</taxon>
        <taxon>Bacillales</taxon>
        <taxon>Bacillaceae</taxon>
        <taxon>Bacillus</taxon>
    </lineage>
</organism>
<protein>
    <submittedName>
        <fullName evidence="2">N-acetylneuraminate synthase family protein</fullName>
    </submittedName>
</protein>
<evidence type="ECO:0000313" key="2">
    <source>
        <dbReference type="EMBL" id="MDZ5606283.1"/>
    </source>
</evidence>
<dbReference type="SUPFAM" id="SSF51569">
    <property type="entry name" value="Aldolase"/>
    <property type="match status" value="1"/>
</dbReference>
<dbReference type="PANTHER" id="PTHR42966">
    <property type="entry name" value="N-ACETYLNEURAMINATE SYNTHASE"/>
    <property type="match status" value="1"/>
</dbReference>
<gene>
    <name evidence="2" type="ORF">U2I54_03980</name>
</gene>
<dbReference type="InterPro" id="IPR051690">
    <property type="entry name" value="PseI-like"/>
</dbReference>
<dbReference type="SUPFAM" id="SSF53448">
    <property type="entry name" value="Nucleotide-diphospho-sugar transferases"/>
    <property type="match status" value="1"/>
</dbReference>
<dbReference type="InterPro" id="IPR029044">
    <property type="entry name" value="Nucleotide-diphossugar_trans"/>
</dbReference>
<dbReference type="InterPro" id="IPR003329">
    <property type="entry name" value="Cytidylyl_trans"/>
</dbReference>
<accession>A0ABU5JSA3</accession>
<feature type="domain" description="PseI/NeuA/B-like" evidence="1">
    <location>
        <begin position="24"/>
        <end position="254"/>
    </location>
</feature>
<keyword evidence="3" id="KW-1185">Reference proteome</keyword>
<dbReference type="Gene3D" id="3.20.20.70">
    <property type="entry name" value="Aldolase class I"/>
    <property type="match status" value="1"/>
</dbReference>
<dbReference type="RefSeq" id="WP_374216862.1">
    <property type="nucleotide sequence ID" value="NZ_JAXOVW010000005.1"/>
</dbReference>
<dbReference type="Pfam" id="PF03102">
    <property type="entry name" value="NeuB"/>
    <property type="match status" value="1"/>
</dbReference>
<dbReference type="InterPro" id="IPR013785">
    <property type="entry name" value="Aldolase_TIM"/>
</dbReference>
<dbReference type="Gene3D" id="3.90.550.10">
    <property type="entry name" value="Spore Coat Polysaccharide Biosynthesis Protein SpsA, Chain A"/>
    <property type="match status" value="1"/>
</dbReference>
<dbReference type="InterPro" id="IPR013132">
    <property type="entry name" value="PseI/NeuA/B-like_N"/>
</dbReference>
<dbReference type="Gene3D" id="3.90.1210.10">
    <property type="entry name" value="Antifreeze-like/N-acetylneuraminic acid synthase C-terminal domain"/>
    <property type="match status" value="1"/>
</dbReference>
<sequence>MKKIKIIAEIANAHQGKEKYLNALIRAAAESGADGVKFQWFKYDHLAVPDFSFYRDYVKLFINEKTWSESIKMAKSLGLEVWVDVYDSWGMELLNNLKDFVDGIKLPTTVFQSKELIKGLATLHKTVLVGVGGWYDHEIDQMISLVKNHTNEIILMHGFQGYPTKTEDANLQRISHLKSRYHLEVGFADHEDASNPLAIELPVYAFFAGATIIEKHITLNRADKGYDYYSALEPEEFKAMTEKLRQAEIAMGSIEINKSERQYLENASLRVVANKEIQKGEILTIEKTSYKRCPNDTALMPLEAEEQLPQIARTPIQVNDSITPERIEKPKITIAVICRLKSTRLRQKALLPIYGIPSIERCLINCLAVPEVNHVVLATSYLPEDDPLEQFTMDGRVKIVRGDPDNVVKRMMEAAELTNANIIIRVTGDCPAVSPEIISHLIQQHLNSGADFTQEKSSSIGVSGNVITVEALRRLMNHPKQLTHTEYLSFYFINNPTLFSVNTVKLPRDLDYPSWRLTLDEPKDLEMFEELYKNLEIKKNPLFFQQLRKYIVDNPEIIQINKDVSLKWIDQKSLVEEINKATLLE</sequence>
<dbReference type="Proteomes" id="UP001291930">
    <property type="component" value="Unassembled WGS sequence"/>
</dbReference>
<dbReference type="PANTHER" id="PTHR42966:SF1">
    <property type="entry name" value="SIALIC ACID SYNTHASE"/>
    <property type="match status" value="1"/>
</dbReference>
<evidence type="ECO:0000259" key="1">
    <source>
        <dbReference type="Pfam" id="PF03102"/>
    </source>
</evidence>
<proteinExistence type="predicted"/>
<dbReference type="EMBL" id="JAXOVW010000005">
    <property type="protein sequence ID" value="MDZ5606283.1"/>
    <property type="molecule type" value="Genomic_DNA"/>
</dbReference>
<evidence type="ECO:0000313" key="3">
    <source>
        <dbReference type="Proteomes" id="UP001291930"/>
    </source>
</evidence>
<dbReference type="Pfam" id="PF02348">
    <property type="entry name" value="CTP_transf_3"/>
    <property type="match status" value="1"/>
</dbReference>